<dbReference type="Proteomes" id="UP000007468">
    <property type="component" value="Chromosome"/>
</dbReference>
<accession>D6GU48</accession>
<dbReference type="AlphaFoldDB" id="D6GU48"/>
<dbReference type="OrthoDB" id="2086750at2"/>
<dbReference type="KEGG" id="faa:HMPREF0389_01638"/>
<dbReference type="STRING" id="546269.HMPREF0389_01638"/>
<gene>
    <name evidence="2" type="ordered locus">HMPREF0389_01638</name>
</gene>
<evidence type="ECO:0000256" key="1">
    <source>
        <dbReference type="SAM" id="Phobius"/>
    </source>
</evidence>
<protein>
    <submittedName>
        <fullName evidence="2">Uncharacterized protein</fullName>
    </submittedName>
</protein>
<reference evidence="3" key="1">
    <citation type="submission" date="2010-12" db="EMBL/GenBank/DDBJ databases">
        <title>The genome sequence of Filifactor alocis strain ATCC 35896.</title>
        <authorList>
            <consortium name="The Broad Institute Genome Sequencing Platform"/>
            <person name="Ward D."/>
            <person name="Earl A."/>
            <person name="Feldgarden M."/>
            <person name="Young S.K."/>
            <person name="Gargeya S."/>
            <person name="Zeng Q."/>
            <person name="Alvarado L."/>
            <person name="Berlin A."/>
            <person name="Bochicchio J."/>
            <person name="Chapman S.B."/>
            <person name="Chen Z."/>
            <person name="Freedman E."/>
            <person name="Gellesch M."/>
            <person name="Goldberg J."/>
            <person name="Griggs A."/>
            <person name="Gujja S."/>
            <person name="Heilman E."/>
            <person name="Heiman D."/>
            <person name="Howarth C."/>
            <person name="Mehta T."/>
            <person name="Neiman D."/>
            <person name="Pearson M."/>
            <person name="Roberts A."/>
            <person name="Saif S."/>
            <person name="Shea T."/>
            <person name="Shenoy N."/>
            <person name="Sisk P."/>
            <person name="Stolte C."/>
            <person name="Sykes S."/>
            <person name="White J."/>
            <person name="Yandava C."/>
            <person name="Izard J."/>
            <person name="Blanton J.M."/>
            <person name="Baranova O.V."/>
            <person name="Tanner A.C."/>
            <person name="Dewhirst F.E."/>
            <person name="Haas B."/>
            <person name="Nusbaum C."/>
            <person name="Birren B."/>
        </authorList>
    </citation>
    <scope>NUCLEOTIDE SEQUENCE [LARGE SCALE GENOMIC DNA]</scope>
    <source>
        <strain evidence="3">ATCC 35896 / D40 B5</strain>
    </source>
</reference>
<proteinExistence type="predicted"/>
<dbReference type="EMBL" id="CP002390">
    <property type="protein sequence ID" value="EFE27565.1"/>
    <property type="molecule type" value="Genomic_DNA"/>
</dbReference>
<dbReference type="RefSeq" id="WP_014262311.1">
    <property type="nucleotide sequence ID" value="NC_016630.1"/>
</dbReference>
<keyword evidence="3" id="KW-1185">Reference proteome</keyword>
<keyword evidence="1" id="KW-0812">Transmembrane</keyword>
<organism evidence="2 3">
    <name type="scientific">Filifactor alocis (strain ATCC 35896 / CCUG 47790 / D40 B5)</name>
    <name type="common">Fusobacterium alocis</name>
    <dbReference type="NCBI Taxonomy" id="546269"/>
    <lineage>
        <taxon>Bacteria</taxon>
        <taxon>Bacillati</taxon>
        <taxon>Bacillota</taxon>
        <taxon>Clostridia</taxon>
        <taxon>Peptostreptococcales</taxon>
        <taxon>Filifactoraceae</taxon>
        <taxon>Filifactor</taxon>
    </lineage>
</organism>
<keyword evidence="1" id="KW-1133">Transmembrane helix</keyword>
<sequence>MRERQNKTKEMLYLCIVIALIPYSFIALYCDAMMKHFSMIGYGFAIFCGTVLLKAIHTIKERFLVFCLSICSLLESYFLTKHFLGEEWNYYFKPFTASDIAVGMMILFLAIQFMMLISKSKRKNL</sequence>
<keyword evidence="1" id="KW-0472">Membrane</keyword>
<feature type="transmembrane region" description="Helical" evidence="1">
    <location>
        <begin position="36"/>
        <end position="56"/>
    </location>
</feature>
<feature type="transmembrane region" description="Helical" evidence="1">
    <location>
        <begin position="12"/>
        <end position="30"/>
    </location>
</feature>
<feature type="transmembrane region" description="Helical" evidence="1">
    <location>
        <begin position="63"/>
        <end position="80"/>
    </location>
</feature>
<feature type="transmembrane region" description="Helical" evidence="1">
    <location>
        <begin position="100"/>
        <end position="117"/>
    </location>
</feature>
<name>D6GU48_FILAD</name>
<evidence type="ECO:0000313" key="3">
    <source>
        <dbReference type="Proteomes" id="UP000007468"/>
    </source>
</evidence>
<evidence type="ECO:0000313" key="2">
    <source>
        <dbReference type="EMBL" id="EFE27565.1"/>
    </source>
</evidence>